<dbReference type="EMBL" id="HBHY01017788">
    <property type="protein sequence ID" value="CAE0147737.1"/>
    <property type="molecule type" value="Transcribed_RNA"/>
</dbReference>
<reference evidence="2" key="1">
    <citation type="submission" date="2021-01" db="EMBL/GenBank/DDBJ databases">
        <authorList>
            <person name="Corre E."/>
            <person name="Pelletier E."/>
            <person name="Niang G."/>
            <person name="Scheremetjew M."/>
            <person name="Finn R."/>
            <person name="Kale V."/>
            <person name="Holt S."/>
            <person name="Cochrane G."/>
            <person name="Meng A."/>
            <person name="Brown T."/>
            <person name="Cohen L."/>
        </authorList>
    </citation>
    <scope>NUCLEOTIDE SEQUENCE</scope>
    <source>
        <strain evidence="2">RCC927</strain>
    </source>
</reference>
<feature type="region of interest" description="Disordered" evidence="1">
    <location>
        <begin position="173"/>
        <end position="193"/>
    </location>
</feature>
<feature type="compositionally biased region" description="Basic and acidic residues" evidence="1">
    <location>
        <begin position="446"/>
        <end position="460"/>
    </location>
</feature>
<proteinExistence type="predicted"/>
<accession>A0A7S3FH38</accession>
<feature type="region of interest" description="Disordered" evidence="1">
    <location>
        <begin position="443"/>
        <end position="510"/>
    </location>
</feature>
<evidence type="ECO:0000313" key="2">
    <source>
        <dbReference type="EMBL" id="CAE0147737.1"/>
    </source>
</evidence>
<protein>
    <submittedName>
        <fullName evidence="2">Uncharacterized protein</fullName>
    </submittedName>
</protein>
<evidence type="ECO:0000256" key="1">
    <source>
        <dbReference type="SAM" id="MobiDB-lite"/>
    </source>
</evidence>
<name>A0A7S3FH38_9VIRI</name>
<organism evidence="2">
    <name type="scientific">Prasinoderma singulare</name>
    <dbReference type="NCBI Taxonomy" id="676789"/>
    <lineage>
        <taxon>Eukaryota</taxon>
        <taxon>Viridiplantae</taxon>
        <taxon>Prasinodermophyta</taxon>
        <taxon>Prasinodermophyceae</taxon>
        <taxon>Prasinodermales</taxon>
        <taxon>Prasinodermaceae</taxon>
        <taxon>Prasinoderma</taxon>
    </lineage>
</organism>
<gene>
    <name evidence="2" type="ORF">PSIN1315_LOCUS11481</name>
</gene>
<sequence>MDCAWPWAARRARRTSSIRWQSGRRRRQRSRRGKSGSRRGWRQRRQRVLRMLYHNRAFFRWRCPRSVPIPSILYVRVRLVLEYFGPRLDETTNAPLFNAKAWTSASNLLTDILDGLASDPPGVVLYLPVLDADGNPKVDHRGLPLFWNHRGTTATENAHKTLNATSRGHVAGVRGSVASHRMRRRRNNGSTSEMHRAHYPRLGHFDTQAAEKLQSLVWSNHGIDLYPGLPSITEYSDTLERFDCVPLHSEQLGAAVTAIVGRLQLDDDEQQLVDDGKKTRLQVVQARMSEELTTVAAWIGLPLPFVPVHTRAERSLFSRFMTSSDEPDYDEMALRWCGSVDARDILPKLPNHLRTYYNVWARNKRARDASERAKKGVDALKALNETTKALVAACLGELADAPVAATANQQLRPAPEQARAPSMIPQVVGGVVVGPQAAVLAQVAGDDERKGKGRSEDKQQRKSRHCKRCGRPSKGAAETCHGGTTRPDLLEKNGIDPSCQWLHPDGTSKK</sequence>
<feature type="compositionally biased region" description="Basic residues" evidence="1">
    <location>
        <begin position="461"/>
        <end position="471"/>
    </location>
</feature>
<feature type="region of interest" description="Disordered" evidence="1">
    <location>
        <begin position="16"/>
        <end position="42"/>
    </location>
</feature>
<dbReference type="AlphaFoldDB" id="A0A7S3FH38"/>